<sequence>MYGTEELLTFRQSCREFLQLEAVPYLEEWEKQGIIGRSFWRKAGEAGLLGIGVSPEFDARGSRDYRYAVILTEELIDLGMTAPVIISHNDVIASYIDAHGTEEQRQRWLPGLCSGKLIAAIAVTEPSGGSNSAELGTTAVRSGDHYLVNGRKAYITNGINADLVLVAVRTAEAQSGQGTSLLVIERDTVGFTRGPLLRKIGWHASDTADLCFSNCEVPASNLIGRENMGNFYFMLGMPRERLSIATVAVASSEILLKETINWVKKRKAFGQSIGSFQYNKFTLAELDTEVKIARLYLEDAVSKFNDNALSIVDAARVKLWTTELQIKVADRCLQLHGAAGYMNSSFVGKTWANSRVQTIYGGSSEVLKELIGKSMGL</sequence>
<dbReference type="PANTHER" id="PTHR43884">
    <property type="entry name" value="ACYL-COA DEHYDROGENASE"/>
    <property type="match status" value="1"/>
</dbReference>
<dbReference type="Gene3D" id="1.20.140.10">
    <property type="entry name" value="Butyryl-CoA Dehydrogenase, subunit A, domain 3"/>
    <property type="match status" value="1"/>
</dbReference>
<evidence type="ECO:0000256" key="3">
    <source>
        <dbReference type="ARBA" id="ARBA00022630"/>
    </source>
</evidence>
<keyword evidence="4 6" id="KW-0274">FAD</keyword>
<evidence type="ECO:0000256" key="5">
    <source>
        <dbReference type="ARBA" id="ARBA00023002"/>
    </source>
</evidence>
<dbReference type="SUPFAM" id="SSF56645">
    <property type="entry name" value="Acyl-CoA dehydrogenase NM domain-like"/>
    <property type="match status" value="1"/>
</dbReference>
<proteinExistence type="inferred from homology"/>
<evidence type="ECO:0000256" key="1">
    <source>
        <dbReference type="ARBA" id="ARBA00001974"/>
    </source>
</evidence>
<keyword evidence="11" id="KW-1185">Reference proteome</keyword>
<protein>
    <recommendedName>
        <fullName evidence="12">Acyl-CoA dehydrogenase</fullName>
    </recommendedName>
</protein>
<dbReference type="InterPro" id="IPR009075">
    <property type="entry name" value="AcylCo_DH/oxidase_C"/>
</dbReference>
<dbReference type="GO" id="GO:0046359">
    <property type="term" value="P:butyrate catabolic process"/>
    <property type="evidence" value="ECO:0007669"/>
    <property type="project" value="TreeGrafter"/>
</dbReference>
<dbReference type="GO" id="GO:0033539">
    <property type="term" value="P:fatty acid beta-oxidation using acyl-CoA dehydrogenase"/>
    <property type="evidence" value="ECO:0007669"/>
    <property type="project" value="TreeGrafter"/>
</dbReference>
<dbReference type="InterPro" id="IPR046373">
    <property type="entry name" value="Acyl-CoA_Oxase/DH_mid-dom_sf"/>
</dbReference>
<accession>U7R1L5</accession>
<dbReference type="EMBL" id="AXDT01000132">
    <property type="protein sequence ID" value="ERT12431.1"/>
    <property type="molecule type" value="Genomic_DNA"/>
</dbReference>
<gene>
    <name evidence="10" type="ORF">O185_14150</name>
</gene>
<evidence type="ECO:0000313" key="11">
    <source>
        <dbReference type="Proteomes" id="UP000017133"/>
    </source>
</evidence>
<dbReference type="Proteomes" id="UP000017133">
    <property type="component" value="Unassembled WGS sequence"/>
</dbReference>
<evidence type="ECO:0000313" key="10">
    <source>
        <dbReference type="EMBL" id="ERT12431.1"/>
    </source>
</evidence>
<comment type="caution">
    <text evidence="10">The sequence shown here is derived from an EMBL/GenBank/DDBJ whole genome shotgun (WGS) entry which is preliminary data.</text>
</comment>
<comment type="similarity">
    <text evidence="2 6">Belongs to the acyl-CoA dehydrogenase family.</text>
</comment>
<evidence type="ECO:0000259" key="8">
    <source>
        <dbReference type="Pfam" id="PF02770"/>
    </source>
</evidence>
<name>U7R1L5_PHOTE</name>
<dbReference type="InterPro" id="IPR013786">
    <property type="entry name" value="AcylCoA_DH/ox_N"/>
</dbReference>
<organism evidence="10 11">
    <name type="scientific">Photorhabdus temperata J3</name>
    <dbReference type="NCBI Taxonomy" id="1389415"/>
    <lineage>
        <taxon>Bacteria</taxon>
        <taxon>Pseudomonadati</taxon>
        <taxon>Pseudomonadota</taxon>
        <taxon>Gammaproteobacteria</taxon>
        <taxon>Enterobacterales</taxon>
        <taxon>Morganellaceae</taxon>
        <taxon>Photorhabdus</taxon>
    </lineage>
</organism>
<dbReference type="Gene3D" id="1.10.540.10">
    <property type="entry name" value="Acyl-CoA dehydrogenase/oxidase, N-terminal domain"/>
    <property type="match status" value="1"/>
</dbReference>
<dbReference type="Pfam" id="PF02770">
    <property type="entry name" value="Acyl-CoA_dh_M"/>
    <property type="match status" value="1"/>
</dbReference>
<dbReference type="SUPFAM" id="SSF47203">
    <property type="entry name" value="Acyl-CoA dehydrogenase C-terminal domain-like"/>
    <property type="match status" value="1"/>
</dbReference>
<dbReference type="PATRIC" id="fig|1389415.4.peg.2816"/>
<keyword evidence="5 6" id="KW-0560">Oxidoreductase</keyword>
<dbReference type="AlphaFoldDB" id="U7R1L5"/>
<keyword evidence="3 6" id="KW-0285">Flavoprotein</keyword>
<feature type="domain" description="Acyl-CoA oxidase/dehydrogenase middle" evidence="8">
    <location>
        <begin position="120"/>
        <end position="215"/>
    </location>
</feature>
<feature type="domain" description="Acyl-CoA dehydrogenase/oxidase N-terminal" evidence="9">
    <location>
        <begin position="4"/>
        <end position="116"/>
    </location>
</feature>
<dbReference type="InterPro" id="IPR036250">
    <property type="entry name" value="AcylCo_DH-like_C"/>
</dbReference>
<evidence type="ECO:0000256" key="6">
    <source>
        <dbReference type="RuleBase" id="RU362125"/>
    </source>
</evidence>
<reference evidence="10 11" key="1">
    <citation type="submission" date="2013-10" db="EMBL/GenBank/DDBJ databases">
        <title>Whole Genome Shotgun Sequence of Photorhabdus temperata J3.</title>
        <authorList>
            <person name="Park G.-S."/>
            <person name="Hong S.-J."/>
            <person name="Shin J.-H."/>
        </authorList>
    </citation>
    <scope>NUCLEOTIDE SEQUENCE [LARGE SCALE GENOMIC DNA]</scope>
    <source>
        <strain evidence="10 11">J3</strain>
    </source>
</reference>
<dbReference type="Gene3D" id="2.40.110.10">
    <property type="entry name" value="Butyryl-CoA Dehydrogenase, subunit A, domain 2"/>
    <property type="match status" value="1"/>
</dbReference>
<evidence type="ECO:0000259" key="9">
    <source>
        <dbReference type="Pfam" id="PF02771"/>
    </source>
</evidence>
<dbReference type="Pfam" id="PF02771">
    <property type="entry name" value="Acyl-CoA_dh_N"/>
    <property type="match status" value="1"/>
</dbReference>
<evidence type="ECO:0000259" key="7">
    <source>
        <dbReference type="Pfam" id="PF00441"/>
    </source>
</evidence>
<dbReference type="FunFam" id="2.40.110.10:FF:000002">
    <property type="entry name" value="Acyl-CoA dehydrogenase fadE12"/>
    <property type="match status" value="1"/>
</dbReference>
<dbReference type="InterPro" id="IPR009100">
    <property type="entry name" value="AcylCoA_DH/oxidase_NM_dom_sf"/>
</dbReference>
<dbReference type="Pfam" id="PF00441">
    <property type="entry name" value="Acyl-CoA_dh_1"/>
    <property type="match status" value="1"/>
</dbReference>
<dbReference type="InterPro" id="IPR037069">
    <property type="entry name" value="AcylCoA_DH/ox_N_sf"/>
</dbReference>
<dbReference type="PANTHER" id="PTHR43884:SF12">
    <property type="entry name" value="ISOVALERYL-COA DEHYDROGENASE, MITOCHONDRIAL-RELATED"/>
    <property type="match status" value="1"/>
</dbReference>
<evidence type="ECO:0000256" key="2">
    <source>
        <dbReference type="ARBA" id="ARBA00009347"/>
    </source>
</evidence>
<dbReference type="GO" id="GO:0050660">
    <property type="term" value="F:flavin adenine dinucleotide binding"/>
    <property type="evidence" value="ECO:0007669"/>
    <property type="project" value="InterPro"/>
</dbReference>
<dbReference type="GO" id="GO:0003995">
    <property type="term" value="F:acyl-CoA dehydrogenase activity"/>
    <property type="evidence" value="ECO:0007669"/>
    <property type="project" value="TreeGrafter"/>
</dbReference>
<evidence type="ECO:0000256" key="4">
    <source>
        <dbReference type="ARBA" id="ARBA00022827"/>
    </source>
</evidence>
<comment type="cofactor">
    <cofactor evidence="1 6">
        <name>FAD</name>
        <dbReference type="ChEBI" id="CHEBI:57692"/>
    </cofactor>
</comment>
<evidence type="ECO:0008006" key="12">
    <source>
        <dbReference type="Google" id="ProtNLM"/>
    </source>
</evidence>
<feature type="domain" description="Acyl-CoA dehydrogenase/oxidase C-terminal" evidence="7">
    <location>
        <begin position="230"/>
        <end position="375"/>
    </location>
</feature>
<dbReference type="InterPro" id="IPR006091">
    <property type="entry name" value="Acyl-CoA_Oxase/DH_mid-dom"/>
</dbReference>